<keyword evidence="2" id="KW-1185">Reference proteome</keyword>
<protein>
    <submittedName>
        <fullName evidence="1">Uncharacterized protein</fullName>
    </submittedName>
</protein>
<sequence length="98" mass="10397">MRIAVTGSIATDHLMVFPGRFADQSLHDRIANLLAVHERVRGRPAAGTHRPWAGGGPYRGGHLGHPLGERGVRLARAGLPDLDVPALPDALLADVRSA</sequence>
<comment type="caution">
    <text evidence="1">The sequence shown here is derived from an EMBL/GenBank/DDBJ whole genome shotgun (WGS) entry which is preliminary data.</text>
</comment>
<dbReference type="Proteomes" id="UP000630718">
    <property type="component" value="Unassembled WGS sequence"/>
</dbReference>
<gene>
    <name evidence="1" type="ORF">GCM10018772_34050</name>
</gene>
<dbReference type="EMBL" id="BNBI01000007">
    <property type="protein sequence ID" value="GHF06311.1"/>
    <property type="molecule type" value="Genomic_DNA"/>
</dbReference>
<evidence type="ECO:0000313" key="1">
    <source>
        <dbReference type="EMBL" id="GHF06311.1"/>
    </source>
</evidence>
<name>A0A919E2X9_9ACTN</name>
<accession>A0A919E2X9</accession>
<reference evidence="1" key="2">
    <citation type="submission" date="2020-09" db="EMBL/GenBank/DDBJ databases">
        <authorList>
            <person name="Sun Q."/>
            <person name="Ohkuma M."/>
        </authorList>
    </citation>
    <scope>NUCLEOTIDE SEQUENCE</scope>
    <source>
        <strain evidence="1">JCM 4477</strain>
    </source>
</reference>
<dbReference type="AlphaFoldDB" id="A0A919E2X9"/>
<evidence type="ECO:0000313" key="2">
    <source>
        <dbReference type="Proteomes" id="UP000630718"/>
    </source>
</evidence>
<proteinExistence type="predicted"/>
<organism evidence="1 2">
    <name type="scientific">Streptomyces fumanus</name>
    <dbReference type="NCBI Taxonomy" id="67302"/>
    <lineage>
        <taxon>Bacteria</taxon>
        <taxon>Bacillati</taxon>
        <taxon>Actinomycetota</taxon>
        <taxon>Actinomycetes</taxon>
        <taxon>Kitasatosporales</taxon>
        <taxon>Streptomycetaceae</taxon>
        <taxon>Streptomyces</taxon>
    </lineage>
</organism>
<reference evidence="1" key="1">
    <citation type="journal article" date="2014" name="Int. J. Syst. Evol. Microbiol.">
        <title>Complete genome sequence of Corynebacterium casei LMG S-19264T (=DSM 44701T), isolated from a smear-ripened cheese.</title>
        <authorList>
            <consortium name="US DOE Joint Genome Institute (JGI-PGF)"/>
            <person name="Walter F."/>
            <person name="Albersmeier A."/>
            <person name="Kalinowski J."/>
            <person name="Ruckert C."/>
        </authorList>
    </citation>
    <scope>NUCLEOTIDE SEQUENCE</scope>
    <source>
        <strain evidence="1">JCM 4477</strain>
    </source>
</reference>